<dbReference type="OrthoDB" id="9770467at2"/>
<evidence type="ECO:0000256" key="1">
    <source>
        <dbReference type="SAM" id="MobiDB-lite"/>
    </source>
</evidence>
<dbReference type="InterPro" id="IPR052173">
    <property type="entry name" value="Beta-lactam_resp_regulator"/>
</dbReference>
<keyword evidence="5" id="KW-1185">Reference proteome</keyword>
<name>A0A410PX06_9FIRM</name>
<dbReference type="PANTHER" id="PTHR34978:SF3">
    <property type="entry name" value="SLR0241 PROTEIN"/>
    <property type="match status" value="1"/>
</dbReference>
<dbReference type="Pfam" id="PF05569">
    <property type="entry name" value="Peptidase_M56"/>
    <property type="match status" value="1"/>
</dbReference>
<feature type="transmembrane region" description="Helical" evidence="2">
    <location>
        <begin position="58"/>
        <end position="76"/>
    </location>
</feature>
<dbReference type="KEGG" id="amij:EQM06_09385"/>
<protein>
    <recommendedName>
        <fullName evidence="3">Peptidase M56 domain-containing protein</fullName>
    </recommendedName>
</protein>
<keyword evidence="2" id="KW-0812">Transmembrane</keyword>
<sequence length="1068" mass="120921">MKILRNYSNLLIKQQRGTDLMIENLFWNTIRVSVTTSAVIVLLLLLQPLIHRHYNAKWRYFVWLILAVRLLIPFSPSLPQTPVPIMQIPQQVEFKLPVQNNMDSPPKNDPTDVGKGEENTAISPSVSSPIPNKMSLGEKACTVWVLGMSFFLLYHLTGYFILKKSIVRFSKTVEEEHTAELWREVKKEMNRERNIPLLIYKKGQSPMITGFFRPVLLLPDVPYGDEELKLILKHELIHYKRKDIWYKLLLVCANAMHWFNPLVYLMRGVSNRDIEMVCDSELIKGSDSTFRKQYSEAILSAIHRENHCKTAFSTDFYGGKRTMKERLTNIFDRNKKRKGVLALCAVVLLTGISGASVAYGVDSGKEGKEIDNIALLDAGTSNDLQQGKWILSYGDGDSAIVPLEPDTDNPSAYLEDKAVYISDEVTAVAYSGGAGEKSPVSVLISRDKGQNWEKYDLPGIKAYDYPYKYIGFSTQKDGWMLLAGDVAMGRQQNRIFQTSDSGKTWTEIGNTNGVYERVVTGAGFVNENVGFVSFRYDMDTNPVVYRTENKGKTWTKCSLEIPGSFRDITSYATALAPVFKGAKGVLPVTFRNNDWKGDPVDVTVRYETSDYGKTWKFNEKYNLALIWGNAWVTRDGRARYEIMDSKMQEDFRSQQFSPDNFVIRWSSPWVERYDVALDGEQAVITYWYTDSTQATYKGVERLTFTEENSRGVIKDCRTEVDMEEYADISNWKSVDTGLYTFSVPDEWGVNVTSSDSVRFIYEANGQQVGTLSTLGYDPSRPFSQLEGNHAQTLSTEKLKDCKYPATKVIIRKTLPAAAKDDSYEDELHIYLIPQNSKLAYDLCFDASWGNAKAVEVAKSMEIQESPDKFYQLACLEQGRTWLSAAKLQEGMFSDMSLSANGKIKHFSWETYSNPTFLPELTYADVDGDGKSELLVILCKGEGTGFLEEEIHVLNPEDLSEIAVENPLTALSNRMVSKIDQNGVKIQVDKGEPLVFSEKDITAKVAERKSWFNKLETGNIVDYSVQGNAVMVSVEAQLSPVGYLGSFNLTYEYKNNKLKVKDIRFSSRL</sequence>
<dbReference type="SUPFAM" id="SSF110296">
    <property type="entry name" value="Oligoxyloglucan reducing end-specific cellobiohydrolase"/>
    <property type="match status" value="1"/>
</dbReference>
<evidence type="ECO:0000259" key="3">
    <source>
        <dbReference type="Pfam" id="PF05569"/>
    </source>
</evidence>
<gene>
    <name evidence="4" type="ORF">EQM06_09385</name>
</gene>
<proteinExistence type="predicted"/>
<dbReference type="Proteomes" id="UP000287601">
    <property type="component" value="Chromosome"/>
</dbReference>
<reference evidence="4 5" key="1">
    <citation type="submission" date="2019-01" db="EMBL/GenBank/DDBJ databases">
        <title>Draft genomes of a novel of Aminipila strains.</title>
        <authorList>
            <person name="Ma S."/>
        </authorList>
    </citation>
    <scope>NUCLEOTIDE SEQUENCE [LARGE SCALE GENOMIC DNA]</scope>
    <source>
        <strain evidence="5">JN-39</strain>
    </source>
</reference>
<dbReference type="CDD" id="cd07341">
    <property type="entry name" value="M56_BlaR1_MecR1_like"/>
    <property type="match status" value="1"/>
</dbReference>
<dbReference type="Gene3D" id="2.130.10.10">
    <property type="entry name" value="YVTN repeat-like/Quinoprotein amine dehydrogenase"/>
    <property type="match status" value="1"/>
</dbReference>
<dbReference type="PANTHER" id="PTHR34978">
    <property type="entry name" value="POSSIBLE SENSOR-TRANSDUCER PROTEIN BLAR"/>
    <property type="match status" value="1"/>
</dbReference>
<keyword evidence="2" id="KW-0472">Membrane</keyword>
<organism evidence="4 5">
    <name type="scientific">Aminipila luticellarii</name>
    <dbReference type="NCBI Taxonomy" id="2507160"/>
    <lineage>
        <taxon>Bacteria</taxon>
        <taxon>Bacillati</taxon>
        <taxon>Bacillota</taxon>
        <taxon>Clostridia</taxon>
        <taxon>Peptostreptococcales</taxon>
        <taxon>Anaerovoracaceae</taxon>
        <taxon>Aminipila</taxon>
    </lineage>
</organism>
<feature type="compositionally biased region" description="Basic and acidic residues" evidence="1">
    <location>
        <begin position="109"/>
        <end position="118"/>
    </location>
</feature>
<dbReference type="InterPro" id="IPR015943">
    <property type="entry name" value="WD40/YVTN_repeat-like_dom_sf"/>
</dbReference>
<dbReference type="EMBL" id="CP035281">
    <property type="protein sequence ID" value="QAT43410.1"/>
    <property type="molecule type" value="Genomic_DNA"/>
</dbReference>
<evidence type="ECO:0000313" key="5">
    <source>
        <dbReference type="Proteomes" id="UP000287601"/>
    </source>
</evidence>
<keyword evidence="2" id="KW-1133">Transmembrane helix</keyword>
<dbReference type="InterPro" id="IPR008756">
    <property type="entry name" value="Peptidase_M56"/>
</dbReference>
<feature type="transmembrane region" description="Helical" evidence="2">
    <location>
        <begin position="340"/>
        <end position="361"/>
    </location>
</feature>
<dbReference type="AlphaFoldDB" id="A0A410PX06"/>
<evidence type="ECO:0000256" key="2">
    <source>
        <dbReference type="SAM" id="Phobius"/>
    </source>
</evidence>
<feature type="region of interest" description="Disordered" evidence="1">
    <location>
        <begin position="99"/>
        <end position="126"/>
    </location>
</feature>
<feature type="transmembrane region" description="Helical" evidence="2">
    <location>
        <begin position="143"/>
        <end position="162"/>
    </location>
</feature>
<accession>A0A410PX06</accession>
<feature type="transmembrane region" description="Helical" evidence="2">
    <location>
        <begin position="25"/>
        <end position="46"/>
    </location>
</feature>
<evidence type="ECO:0000313" key="4">
    <source>
        <dbReference type="EMBL" id="QAT43410.1"/>
    </source>
</evidence>
<feature type="domain" description="Peptidase M56" evidence="3">
    <location>
        <begin position="28"/>
        <end position="330"/>
    </location>
</feature>